<comment type="catalytic activity">
    <reaction evidence="4">
        <text>S-methyl-5'-thioadenosine + H2O + H(+) = S-methyl-5'-thioinosine + NH4(+)</text>
        <dbReference type="Rhea" id="RHEA:25025"/>
        <dbReference type="ChEBI" id="CHEBI:15377"/>
        <dbReference type="ChEBI" id="CHEBI:15378"/>
        <dbReference type="ChEBI" id="CHEBI:17509"/>
        <dbReference type="ChEBI" id="CHEBI:28938"/>
        <dbReference type="ChEBI" id="CHEBI:48595"/>
        <dbReference type="EC" id="3.5.4.31"/>
    </reaction>
</comment>
<dbReference type="GO" id="GO:0046872">
    <property type="term" value="F:metal ion binding"/>
    <property type="evidence" value="ECO:0007669"/>
    <property type="project" value="UniProtKB-KW"/>
</dbReference>
<dbReference type="InterPro" id="IPR006680">
    <property type="entry name" value="Amidohydro-rel"/>
</dbReference>
<feature type="binding site" evidence="4">
    <location>
        <position position="299"/>
    </location>
    <ligand>
        <name>Zn(2+)</name>
        <dbReference type="ChEBI" id="CHEBI:29105"/>
    </ligand>
</feature>
<proteinExistence type="inferred from homology"/>
<feature type="binding site" evidence="4">
    <location>
        <position position="92"/>
    </location>
    <ligand>
        <name>substrate</name>
    </ligand>
</feature>
<keyword evidence="3 4" id="KW-0862">Zinc</keyword>
<dbReference type="Pfam" id="PF01979">
    <property type="entry name" value="Amidohydro_1"/>
    <property type="match status" value="1"/>
</dbReference>
<feature type="binding site" evidence="4">
    <location>
        <position position="65"/>
    </location>
    <ligand>
        <name>Zn(2+)</name>
        <dbReference type="ChEBI" id="CHEBI:29105"/>
    </ligand>
</feature>
<dbReference type="GO" id="GO:0090614">
    <property type="term" value="F:5'-methylthioadenosine deaminase activity"/>
    <property type="evidence" value="ECO:0007669"/>
    <property type="project" value="UniProtKB-UniRule"/>
</dbReference>
<keyword evidence="7" id="KW-1185">Reference proteome</keyword>
<dbReference type="PANTHER" id="PTHR43794:SF11">
    <property type="entry name" value="AMIDOHYDROLASE-RELATED DOMAIN-CONTAINING PROTEIN"/>
    <property type="match status" value="1"/>
</dbReference>
<reference evidence="6 7" key="1">
    <citation type="journal article" date="2015" name="Int. J. Syst. Evol. Microbiol.">
        <title>Novibacillus thermophilus gen. nov., sp. nov., a Gram-staining-negative and moderately thermophilic member of the family Thermoactinomycetaceae.</title>
        <authorList>
            <person name="Yang G."/>
            <person name="Chen J."/>
            <person name="Zhou S."/>
        </authorList>
    </citation>
    <scope>NUCLEOTIDE SEQUENCE [LARGE SCALE GENOMIC DNA]</scope>
    <source>
        <strain evidence="6 7">SG-1</strain>
    </source>
</reference>
<evidence type="ECO:0000256" key="2">
    <source>
        <dbReference type="ARBA" id="ARBA00022801"/>
    </source>
</evidence>
<protein>
    <recommendedName>
        <fullName evidence="4">5-methylthioadenosine/S-adenosylhomocysteine deaminase</fullName>
        <shortName evidence="4">MTA/SAH deaminase</shortName>
        <ecNumber evidence="4">3.5.4.28</ecNumber>
        <ecNumber evidence="4">3.5.4.31</ecNumber>
    </recommendedName>
</protein>
<dbReference type="SUPFAM" id="SSF51338">
    <property type="entry name" value="Composite domain of metallo-dependent hydrolases"/>
    <property type="match status" value="1"/>
</dbReference>
<sequence>MKRLFINAVIVTANEKDDVVEGAMAVEGDKIAYIGKTPENVWAYDDVIDVRGKLIMPGLINTHGHAAMSLLRGFADDLPLKEWLETKIWPVEDKFGPQHVKWGTYLSILEMIKSGTTTFVDMYDYMDEVAHAVMQSGIRACLSRGIIGLGSKEEQENKLKDATRFVQEWHGAAGGRITTMMAPHAPYTCQPDLITQIVDQSTALNVPIHVHMSETAREVQQNVEEYGKRPVAHLLELGVFDRPTLVAHAVHVNDDEIDILVHKDVKISHNLGSNLKLGSGVAPIPTMLKKGLRPSLGTDGAASNNNLDMMEEMRLAALVHKGTTQDPTAVPAATALKMATRYGAEAAFLSELGSLEVGKKADFITLDIKGAHWLPHHDFLSHVVYSATSSDVQDVYVNGRPLMRNRQCLTLDEERIHYQVNKVWGQLHI</sequence>
<comment type="catalytic activity">
    <reaction evidence="4">
        <text>S-adenosyl-L-homocysteine + H2O + H(+) = S-inosyl-L-homocysteine + NH4(+)</text>
        <dbReference type="Rhea" id="RHEA:20716"/>
        <dbReference type="ChEBI" id="CHEBI:15377"/>
        <dbReference type="ChEBI" id="CHEBI:15378"/>
        <dbReference type="ChEBI" id="CHEBI:28938"/>
        <dbReference type="ChEBI" id="CHEBI:57856"/>
        <dbReference type="ChEBI" id="CHEBI:57985"/>
        <dbReference type="EC" id="3.5.4.28"/>
    </reaction>
</comment>
<dbReference type="RefSeq" id="WP_228441190.1">
    <property type="nucleotide sequence ID" value="NZ_CP019699.1"/>
</dbReference>
<evidence type="ECO:0000259" key="5">
    <source>
        <dbReference type="Pfam" id="PF01979"/>
    </source>
</evidence>
<comment type="caution">
    <text evidence="4">Lacks conserved residue(s) required for the propagation of feature annotation.</text>
</comment>
<feature type="binding site" evidence="4">
    <location>
        <position position="63"/>
    </location>
    <ligand>
        <name>Zn(2+)</name>
        <dbReference type="ChEBI" id="CHEBI:29105"/>
    </ligand>
</feature>
<feature type="binding site" evidence="4">
    <location>
        <position position="214"/>
    </location>
    <ligand>
        <name>substrate</name>
    </ligand>
</feature>
<dbReference type="STRING" id="1471761.B0W44_14285"/>
<dbReference type="PANTHER" id="PTHR43794">
    <property type="entry name" value="AMINOHYDROLASE SSNA-RELATED"/>
    <property type="match status" value="1"/>
</dbReference>
<dbReference type="InterPro" id="IPR023512">
    <property type="entry name" value="Deaminase_MtaD/DadD"/>
</dbReference>
<feature type="binding site" evidence="4">
    <location>
        <position position="299"/>
    </location>
    <ligand>
        <name>substrate</name>
    </ligand>
</feature>
<keyword evidence="2 4" id="KW-0378">Hydrolase</keyword>
<accession>A0A1U9K9M8</accession>
<dbReference type="Gene3D" id="2.30.40.10">
    <property type="entry name" value="Urease, subunit C, domain 1"/>
    <property type="match status" value="1"/>
</dbReference>
<dbReference type="InterPro" id="IPR032466">
    <property type="entry name" value="Metal_Hydrolase"/>
</dbReference>
<dbReference type="EC" id="3.5.4.31" evidence="4"/>
<dbReference type="EMBL" id="CP019699">
    <property type="protein sequence ID" value="AQS56742.1"/>
    <property type="molecule type" value="Genomic_DNA"/>
</dbReference>
<dbReference type="KEGG" id="ntr:B0W44_14285"/>
<dbReference type="AlphaFoldDB" id="A0A1U9K9M8"/>
<dbReference type="CDD" id="cd01298">
    <property type="entry name" value="ATZ_TRZ_like"/>
    <property type="match status" value="1"/>
</dbReference>
<dbReference type="Gene3D" id="3.20.20.140">
    <property type="entry name" value="Metal-dependent hydrolases"/>
    <property type="match status" value="1"/>
</dbReference>
<dbReference type="EC" id="3.5.4.28" evidence="4"/>
<comment type="similarity">
    <text evidence="4">Belongs to the metallo-dependent hydrolases superfamily. MTA/SAH deaminase family.</text>
</comment>
<dbReference type="GO" id="GO:0050270">
    <property type="term" value="F:S-adenosylhomocysteine deaminase activity"/>
    <property type="evidence" value="ECO:0007669"/>
    <property type="project" value="UniProtKB-UniRule"/>
</dbReference>
<evidence type="ECO:0000256" key="3">
    <source>
        <dbReference type="ARBA" id="ARBA00022833"/>
    </source>
</evidence>
<dbReference type="InterPro" id="IPR011059">
    <property type="entry name" value="Metal-dep_hydrolase_composite"/>
</dbReference>
<dbReference type="SUPFAM" id="SSF51556">
    <property type="entry name" value="Metallo-dependent hydrolases"/>
    <property type="match status" value="1"/>
</dbReference>
<feature type="binding site" evidence="4">
    <location>
        <position position="184"/>
    </location>
    <ligand>
        <name>substrate</name>
    </ligand>
</feature>
<evidence type="ECO:0000313" key="7">
    <source>
        <dbReference type="Proteomes" id="UP000188603"/>
    </source>
</evidence>
<keyword evidence="1 4" id="KW-0479">Metal-binding</keyword>
<organism evidence="6 7">
    <name type="scientific">Novibacillus thermophilus</name>
    <dbReference type="NCBI Taxonomy" id="1471761"/>
    <lineage>
        <taxon>Bacteria</taxon>
        <taxon>Bacillati</taxon>
        <taxon>Bacillota</taxon>
        <taxon>Bacilli</taxon>
        <taxon>Bacillales</taxon>
        <taxon>Thermoactinomycetaceae</taxon>
        <taxon>Novibacillus</taxon>
    </lineage>
</organism>
<feature type="domain" description="Amidohydrolase-related" evidence="5">
    <location>
        <begin position="55"/>
        <end position="400"/>
    </location>
</feature>
<evidence type="ECO:0000256" key="1">
    <source>
        <dbReference type="ARBA" id="ARBA00022723"/>
    </source>
</evidence>
<evidence type="ECO:0000256" key="4">
    <source>
        <dbReference type="HAMAP-Rule" id="MF_01281"/>
    </source>
</evidence>
<feature type="binding site" evidence="4">
    <location>
        <position position="144"/>
    </location>
    <ligand>
        <name>substrate</name>
    </ligand>
</feature>
<dbReference type="HAMAP" id="MF_01281">
    <property type="entry name" value="MTA_SAH_deamin"/>
    <property type="match status" value="1"/>
</dbReference>
<dbReference type="FunFam" id="3.20.20.140:FF:000014">
    <property type="entry name" value="5-methylthioadenosine/S-adenosylhomocysteine deaminase"/>
    <property type="match status" value="1"/>
</dbReference>
<comment type="function">
    <text evidence="4">Catalyzes the deamination of 5-methylthioadenosine and S-adenosyl-L-homocysteine into 5-methylthioinosine and S-inosyl-L-homocysteine, respectively. Is also able to deaminate adenosine.</text>
</comment>
<dbReference type="InterPro" id="IPR050287">
    <property type="entry name" value="MTA/SAH_deaminase"/>
</dbReference>
<comment type="cofactor">
    <cofactor evidence="4">
        <name>Zn(2+)</name>
        <dbReference type="ChEBI" id="CHEBI:29105"/>
    </cofactor>
    <text evidence="4">Binds 1 zinc ion per subunit.</text>
</comment>
<dbReference type="Proteomes" id="UP000188603">
    <property type="component" value="Chromosome"/>
</dbReference>
<evidence type="ECO:0000313" key="6">
    <source>
        <dbReference type="EMBL" id="AQS56742.1"/>
    </source>
</evidence>
<feature type="binding site" evidence="4">
    <location>
        <position position="211"/>
    </location>
    <ligand>
        <name>Zn(2+)</name>
        <dbReference type="ChEBI" id="CHEBI:29105"/>
    </ligand>
</feature>
<name>A0A1U9K9M8_9BACL</name>
<gene>
    <name evidence="4" type="primary">mtaD</name>
    <name evidence="6" type="ORF">B0W44_14285</name>
</gene>